<dbReference type="WBParaSite" id="BTMF_0000335901-mRNA-1">
    <property type="protein sequence ID" value="BTMF_0000335901-mRNA-1"/>
    <property type="gene ID" value="BTMF_0000335901"/>
</dbReference>
<protein>
    <submittedName>
        <fullName evidence="3">DegT/DnrJ/EryC1/StrS aminotransferase family protein</fullName>
    </submittedName>
</protein>
<evidence type="ECO:0000313" key="2">
    <source>
        <dbReference type="Proteomes" id="UP000280834"/>
    </source>
</evidence>
<sequence length="57" mass="6326">MMRNHTLKLGPTIKTPDDAVADGVAEEFGPRAFVIPNDCAATCELLPEIHKTRHLRK</sequence>
<name>A0A0R3QAJ0_9BILA</name>
<evidence type="ECO:0000313" key="1">
    <source>
        <dbReference type="EMBL" id="VDO13071.1"/>
    </source>
</evidence>
<gene>
    <name evidence="1" type="ORF">BTMF_LOCUS2669</name>
</gene>
<proteinExistence type="predicted"/>
<dbReference type="EMBL" id="UZAG01002260">
    <property type="protein sequence ID" value="VDO13071.1"/>
    <property type="molecule type" value="Genomic_DNA"/>
</dbReference>
<reference evidence="1 2" key="2">
    <citation type="submission" date="2018-11" db="EMBL/GenBank/DDBJ databases">
        <authorList>
            <consortium name="Pathogen Informatics"/>
        </authorList>
    </citation>
    <scope>NUCLEOTIDE SEQUENCE [LARGE SCALE GENOMIC DNA]</scope>
</reference>
<dbReference type="AlphaFoldDB" id="A0A0R3QAJ0"/>
<reference evidence="3" key="1">
    <citation type="submission" date="2017-02" db="UniProtKB">
        <authorList>
            <consortium name="WormBaseParasite"/>
        </authorList>
    </citation>
    <scope>IDENTIFICATION</scope>
</reference>
<evidence type="ECO:0000313" key="3">
    <source>
        <dbReference type="WBParaSite" id="BTMF_0000335901-mRNA-1"/>
    </source>
</evidence>
<accession>A0A0R3QAJ0</accession>
<dbReference type="Proteomes" id="UP000280834">
    <property type="component" value="Unassembled WGS sequence"/>
</dbReference>
<organism evidence="3">
    <name type="scientific">Brugia timori</name>
    <dbReference type="NCBI Taxonomy" id="42155"/>
    <lineage>
        <taxon>Eukaryota</taxon>
        <taxon>Metazoa</taxon>
        <taxon>Ecdysozoa</taxon>
        <taxon>Nematoda</taxon>
        <taxon>Chromadorea</taxon>
        <taxon>Rhabditida</taxon>
        <taxon>Spirurina</taxon>
        <taxon>Spiruromorpha</taxon>
        <taxon>Filarioidea</taxon>
        <taxon>Onchocercidae</taxon>
        <taxon>Brugia</taxon>
    </lineage>
</organism>
<keyword evidence="2" id="KW-1185">Reference proteome</keyword>